<proteinExistence type="inferred from homology"/>
<reference evidence="5" key="1">
    <citation type="journal article" date="2023" name="Mol. Phylogenet. Evol.">
        <title>Genome-scale phylogeny and comparative genomics of the fungal order Sordariales.</title>
        <authorList>
            <person name="Hensen N."/>
            <person name="Bonometti L."/>
            <person name="Westerberg I."/>
            <person name="Brannstrom I.O."/>
            <person name="Guillou S."/>
            <person name="Cros-Aarteil S."/>
            <person name="Calhoun S."/>
            <person name="Haridas S."/>
            <person name="Kuo A."/>
            <person name="Mondo S."/>
            <person name="Pangilinan J."/>
            <person name="Riley R."/>
            <person name="LaButti K."/>
            <person name="Andreopoulos B."/>
            <person name="Lipzen A."/>
            <person name="Chen C."/>
            <person name="Yan M."/>
            <person name="Daum C."/>
            <person name="Ng V."/>
            <person name="Clum A."/>
            <person name="Steindorff A."/>
            <person name="Ohm R.A."/>
            <person name="Martin F."/>
            <person name="Silar P."/>
            <person name="Natvig D.O."/>
            <person name="Lalanne C."/>
            <person name="Gautier V."/>
            <person name="Ament-Velasquez S.L."/>
            <person name="Kruys A."/>
            <person name="Hutchinson M.I."/>
            <person name="Powell A.J."/>
            <person name="Barry K."/>
            <person name="Miller A.N."/>
            <person name="Grigoriev I.V."/>
            <person name="Debuchy R."/>
            <person name="Gladieux P."/>
            <person name="Hiltunen Thoren M."/>
            <person name="Johannesson H."/>
        </authorList>
    </citation>
    <scope>NUCLEOTIDE SEQUENCE</scope>
    <source>
        <strain evidence="5">CBS 118394</strain>
    </source>
</reference>
<feature type="domain" description="Carboxylesterase type B" evidence="4">
    <location>
        <begin position="70"/>
        <end position="575"/>
    </location>
</feature>
<evidence type="ECO:0000313" key="5">
    <source>
        <dbReference type="EMBL" id="KAK3322930.1"/>
    </source>
</evidence>
<dbReference type="Gene3D" id="3.40.50.1820">
    <property type="entry name" value="alpha/beta hydrolase"/>
    <property type="match status" value="1"/>
</dbReference>
<dbReference type="PROSITE" id="PS00122">
    <property type="entry name" value="CARBOXYLESTERASE_B_1"/>
    <property type="match status" value="1"/>
</dbReference>
<comment type="similarity">
    <text evidence="1 3">Belongs to the type-B carboxylesterase/lipase family.</text>
</comment>
<dbReference type="EMBL" id="JAUEDM010000003">
    <property type="protein sequence ID" value="KAK3322930.1"/>
    <property type="molecule type" value="Genomic_DNA"/>
</dbReference>
<dbReference type="InterPro" id="IPR050309">
    <property type="entry name" value="Type-B_Carboxylest/Lipase"/>
</dbReference>
<dbReference type="Pfam" id="PF00135">
    <property type="entry name" value="COesterase"/>
    <property type="match status" value="1"/>
</dbReference>
<dbReference type="InterPro" id="IPR019826">
    <property type="entry name" value="Carboxylesterase_B_AS"/>
</dbReference>
<dbReference type="FunFam" id="3.40.50.1820:FF:000266">
    <property type="entry name" value="Carboxylic ester hydrolase"/>
    <property type="match status" value="1"/>
</dbReference>
<name>A0AAE0ID60_9PEZI</name>
<organism evidence="5 6">
    <name type="scientific">Apodospora peruviana</name>
    <dbReference type="NCBI Taxonomy" id="516989"/>
    <lineage>
        <taxon>Eukaryota</taxon>
        <taxon>Fungi</taxon>
        <taxon>Dikarya</taxon>
        <taxon>Ascomycota</taxon>
        <taxon>Pezizomycotina</taxon>
        <taxon>Sordariomycetes</taxon>
        <taxon>Sordariomycetidae</taxon>
        <taxon>Sordariales</taxon>
        <taxon>Lasiosphaeriaceae</taxon>
        <taxon>Apodospora</taxon>
    </lineage>
</organism>
<accession>A0AAE0ID60</accession>
<gene>
    <name evidence="5" type="ORF">B0H66DRAFT_620906</name>
</gene>
<evidence type="ECO:0000256" key="3">
    <source>
        <dbReference type="RuleBase" id="RU361235"/>
    </source>
</evidence>
<evidence type="ECO:0000259" key="4">
    <source>
        <dbReference type="Pfam" id="PF00135"/>
    </source>
</evidence>
<dbReference type="InterPro" id="IPR019819">
    <property type="entry name" value="Carboxylesterase_B_CS"/>
</dbReference>
<keyword evidence="3" id="KW-0732">Signal</keyword>
<comment type="caution">
    <text evidence="5">The sequence shown here is derived from an EMBL/GenBank/DDBJ whole genome shotgun (WGS) entry which is preliminary data.</text>
</comment>
<keyword evidence="6" id="KW-1185">Reference proteome</keyword>
<dbReference type="GO" id="GO:0016787">
    <property type="term" value="F:hydrolase activity"/>
    <property type="evidence" value="ECO:0007669"/>
    <property type="project" value="UniProtKB-KW"/>
</dbReference>
<dbReference type="PANTHER" id="PTHR11559">
    <property type="entry name" value="CARBOXYLESTERASE"/>
    <property type="match status" value="1"/>
</dbReference>
<feature type="signal peptide" evidence="3">
    <location>
        <begin position="1"/>
        <end position="18"/>
    </location>
</feature>
<dbReference type="PROSITE" id="PS00941">
    <property type="entry name" value="CARBOXYLESTERASE_B_2"/>
    <property type="match status" value="1"/>
</dbReference>
<sequence length="630" mass="66717">MVVLKHLASGLMVAGVLASPTARTSDVTSRESNDIAADFVSQLIVNATQIEEEQEVVAKRSLLCSQSKSLVVNLGYAKYQGASNSTSGINSWKGVRYAAAPVGNLRWQPPRFPSLALNAPVTPATSFGPTCPQALPAVPNVPFIPGNEDCLFLNVYAPANAKNLPVLVWIHGGGYGYGDGTQDMTEIINANNKGFVVVAIQYRLGAFGFLASKEVRQEGVVNAGILDQAFALVWIKQFICQFGGDPSSVTISGESAGASSVMYHDLAVNGGLGSLLFDQSIAASPYLPFQYKYDAAVPTSKYYAFSAAAGCPSTGDVFDCLVSKDTDTLQQANFAVTQQSSYGYWAFYPVTDNAYIMNLPTGQLNGKRVNGKKLLVGHNANEGPLFVPPTITTEADLIGWLHVEFPNLSDAQISSILAANPNSAPTNPSGPRFETNGLNTPPGANAVNVSQDANGQQQRGNNIHAEATFVCPSYWMASAYASPSKSAWHYQYSVPFAWHGTDVAAYFGPQTPNQSNDFVLAFRKIWGNFVTGGNPSISNVVANGAGAANPNAPNGASAWPAWNDAAPKLLNLNETGGTPYTFVTQWGVPVTQFAEPGLQNAISVAPADTWEGGRGARCAFYKALAPSIPA</sequence>
<evidence type="ECO:0000313" key="6">
    <source>
        <dbReference type="Proteomes" id="UP001283341"/>
    </source>
</evidence>
<evidence type="ECO:0000256" key="1">
    <source>
        <dbReference type="ARBA" id="ARBA00005964"/>
    </source>
</evidence>
<keyword evidence="2 3" id="KW-0378">Hydrolase</keyword>
<reference evidence="5" key="2">
    <citation type="submission" date="2023-06" db="EMBL/GenBank/DDBJ databases">
        <authorList>
            <consortium name="Lawrence Berkeley National Laboratory"/>
            <person name="Haridas S."/>
            <person name="Hensen N."/>
            <person name="Bonometti L."/>
            <person name="Westerberg I."/>
            <person name="Brannstrom I.O."/>
            <person name="Guillou S."/>
            <person name="Cros-Aarteil S."/>
            <person name="Calhoun S."/>
            <person name="Kuo A."/>
            <person name="Mondo S."/>
            <person name="Pangilinan J."/>
            <person name="Riley R."/>
            <person name="Labutti K."/>
            <person name="Andreopoulos B."/>
            <person name="Lipzen A."/>
            <person name="Chen C."/>
            <person name="Yanf M."/>
            <person name="Daum C."/>
            <person name="Ng V."/>
            <person name="Clum A."/>
            <person name="Steindorff A."/>
            <person name="Ohm R."/>
            <person name="Martin F."/>
            <person name="Silar P."/>
            <person name="Natvig D."/>
            <person name="Lalanne C."/>
            <person name="Gautier V."/>
            <person name="Ament-Velasquez S.L."/>
            <person name="Kruys A."/>
            <person name="Hutchinson M.I."/>
            <person name="Powell A.J."/>
            <person name="Barry K."/>
            <person name="Miller A.N."/>
            <person name="Grigoriev I.V."/>
            <person name="Debuchy R."/>
            <person name="Gladieux P."/>
            <person name="Thoren M.H."/>
            <person name="Johannesson H."/>
        </authorList>
    </citation>
    <scope>NUCLEOTIDE SEQUENCE</scope>
    <source>
        <strain evidence="5">CBS 118394</strain>
    </source>
</reference>
<feature type="chain" id="PRO_5041768194" description="Carboxylic ester hydrolase" evidence="3">
    <location>
        <begin position="19"/>
        <end position="630"/>
    </location>
</feature>
<dbReference type="Proteomes" id="UP001283341">
    <property type="component" value="Unassembled WGS sequence"/>
</dbReference>
<dbReference type="AlphaFoldDB" id="A0AAE0ID60"/>
<dbReference type="EC" id="3.1.1.-" evidence="3"/>
<evidence type="ECO:0000256" key="2">
    <source>
        <dbReference type="ARBA" id="ARBA00022801"/>
    </source>
</evidence>
<dbReference type="SUPFAM" id="SSF53474">
    <property type="entry name" value="alpha/beta-Hydrolases"/>
    <property type="match status" value="1"/>
</dbReference>
<dbReference type="InterPro" id="IPR002018">
    <property type="entry name" value="CarbesteraseB"/>
</dbReference>
<dbReference type="InterPro" id="IPR029058">
    <property type="entry name" value="AB_hydrolase_fold"/>
</dbReference>
<protein>
    <recommendedName>
        <fullName evidence="3">Carboxylic ester hydrolase</fullName>
        <ecNumber evidence="3">3.1.1.-</ecNumber>
    </recommendedName>
</protein>